<dbReference type="InterPro" id="IPR013974">
    <property type="entry name" value="SAF"/>
</dbReference>
<dbReference type="Proteomes" id="UP000271678">
    <property type="component" value="Unassembled WGS sequence"/>
</dbReference>
<comment type="caution">
    <text evidence="3">The sequence shown here is derived from an EMBL/GenBank/DDBJ whole genome shotgun (WGS) entry which is preliminary data.</text>
</comment>
<feature type="transmembrane region" description="Helical" evidence="1">
    <location>
        <begin position="42"/>
        <end position="59"/>
    </location>
</feature>
<name>A0A3M9ME88_9MICO</name>
<reference evidence="3 4" key="1">
    <citation type="submission" date="2018-11" db="EMBL/GenBank/DDBJ databases">
        <title>Draft genome of Simplicispira Flexivirga sp. BO-16.</title>
        <authorList>
            <person name="Im W.T."/>
        </authorList>
    </citation>
    <scope>NUCLEOTIDE SEQUENCE [LARGE SCALE GENOMIC DNA]</scope>
    <source>
        <strain evidence="3 4">BO-16</strain>
    </source>
</reference>
<accession>A0A3M9ME88</accession>
<evidence type="ECO:0000313" key="4">
    <source>
        <dbReference type="Proteomes" id="UP000271678"/>
    </source>
</evidence>
<keyword evidence="4" id="KW-1185">Reference proteome</keyword>
<keyword evidence="1" id="KW-0472">Membrane</keyword>
<evidence type="ECO:0000259" key="2">
    <source>
        <dbReference type="SMART" id="SM00858"/>
    </source>
</evidence>
<dbReference type="EMBL" id="RJJQ01000004">
    <property type="protein sequence ID" value="RNI23881.1"/>
    <property type="molecule type" value="Genomic_DNA"/>
</dbReference>
<dbReference type="AlphaFoldDB" id="A0A3M9ME88"/>
<dbReference type="RefSeq" id="WP_123270620.1">
    <property type="nucleotide sequence ID" value="NZ_RJJQ01000004.1"/>
</dbReference>
<keyword evidence="1" id="KW-1133">Transmembrane helix</keyword>
<gene>
    <name evidence="3" type="ORF">EFY87_06325</name>
</gene>
<proteinExistence type="predicted"/>
<organism evidence="3 4">
    <name type="scientific">Flexivirga caeni</name>
    <dbReference type="NCBI Taxonomy" id="2294115"/>
    <lineage>
        <taxon>Bacteria</taxon>
        <taxon>Bacillati</taxon>
        <taxon>Actinomycetota</taxon>
        <taxon>Actinomycetes</taxon>
        <taxon>Micrococcales</taxon>
        <taxon>Dermacoccaceae</taxon>
        <taxon>Flexivirga</taxon>
    </lineage>
</organism>
<feature type="domain" description="SAF" evidence="2">
    <location>
        <begin position="67"/>
        <end position="128"/>
    </location>
</feature>
<sequence>MTTRSERPTARPGRRRLQGLLPHTWQGDGREARWRRSRARRVLAGLFAGAAALAVVGALRPTGPATHPVAVAAHNLPAGSRLTTGDVREVRWTAADRVPAALPASSVAGTVLTAPIAAGEPFTRTRVRAVRGWTGQQPGQVIVGVTSGDGPLMRVLRPGDRVDLIDTGKGTTIAAGVTIVSMLAPSVATHTRSVAGDAAAEGTPSALVAVSPRQAAAIGSAGAARSGGLGGGIQLALRAQD</sequence>
<evidence type="ECO:0000256" key="1">
    <source>
        <dbReference type="SAM" id="Phobius"/>
    </source>
</evidence>
<evidence type="ECO:0000313" key="3">
    <source>
        <dbReference type="EMBL" id="RNI23881.1"/>
    </source>
</evidence>
<dbReference type="SMART" id="SM00858">
    <property type="entry name" value="SAF"/>
    <property type="match status" value="1"/>
</dbReference>
<dbReference type="Pfam" id="PF08666">
    <property type="entry name" value="SAF"/>
    <property type="match status" value="1"/>
</dbReference>
<dbReference type="OrthoDB" id="4830010at2"/>
<dbReference type="CDD" id="cd11614">
    <property type="entry name" value="SAF_CpaB_FlgA_like"/>
    <property type="match status" value="1"/>
</dbReference>
<keyword evidence="1" id="KW-0812">Transmembrane</keyword>
<protein>
    <recommendedName>
        <fullName evidence="2">SAF domain-containing protein</fullName>
    </recommendedName>
</protein>